<dbReference type="SUPFAM" id="SSF48239">
    <property type="entry name" value="Terpenoid cyclases/Protein prenyltransferases"/>
    <property type="match status" value="1"/>
</dbReference>
<proteinExistence type="inferred from homology"/>
<dbReference type="GO" id="GO:0046872">
    <property type="term" value="F:metal ion binding"/>
    <property type="evidence" value="ECO:0007669"/>
    <property type="project" value="UniProtKB-KW"/>
</dbReference>
<evidence type="ECO:0000256" key="1">
    <source>
        <dbReference type="ARBA" id="ARBA00001946"/>
    </source>
</evidence>
<evidence type="ECO:0000256" key="2">
    <source>
        <dbReference type="ARBA" id="ARBA00004721"/>
    </source>
</evidence>
<evidence type="ECO:0000256" key="7">
    <source>
        <dbReference type="SAM" id="Coils"/>
    </source>
</evidence>
<evidence type="ECO:0000259" key="8">
    <source>
        <dbReference type="Pfam" id="PF01397"/>
    </source>
</evidence>
<evidence type="ECO:0000259" key="9">
    <source>
        <dbReference type="Pfam" id="PF03936"/>
    </source>
</evidence>
<gene>
    <name evidence="10" type="ORF">AAHA92_20003</name>
</gene>
<evidence type="ECO:0000313" key="11">
    <source>
        <dbReference type="Proteomes" id="UP001567538"/>
    </source>
</evidence>
<evidence type="ECO:0000256" key="6">
    <source>
        <dbReference type="ARBA" id="ARBA00023239"/>
    </source>
</evidence>
<organism evidence="10 11">
    <name type="scientific">Salvia divinorum</name>
    <name type="common">Maria pastora</name>
    <name type="synonym">Diviner's sage</name>
    <dbReference type="NCBI Taxonomy" id="28513"/>
    <lineage>
        <taxon>Eukaryota</taxon>
        <taxon>Viridiplantae</taxon>
        <taxon>Streptophyta</taxon>
        <taxon>Embryophyta</taxon>
        <taxon>Tracheophyta</taxon>
        <taxon>Spermatophyta</taxon>
        <taxon>Magnoliopsida</taxon>
        <taxon>eudicotyledons</taxon>
        <taxon>Gunneridae</taxon>
        <taxon>Pentapetalae</taxon>
        <taxon>asterids</taxon>
        <taxon>lamiids</taxon>
        <taxon>Lamiales</taxon>
        <taxon>Lamiaceae</taxon>
        <taxon>Nepetoideae</taxon>
        <taxon>Mentheae</taxon>
        <taxon>Salviinae</taxon>
        <taxon>Salvia</taxon>
        <taxon>Salvia subgen. Calosphace</taxon>
    </lineage>
</organism>
<feature type="domain" description="Terpene synthase metal-binding" evidence="9">
    <location>
        <begin position="256"/>
        <end position="493"/>
    </location>
</feature>
<sequence length="551" mass="64342">MATYSNIAEASSCVGELRPPVTNHVPSIWGDTFSNHSSFDDKEREKYEEAVEALKEEARDMLMAAATPLNQIILIDTLERLGLAYLFETEIEHKLQHIKHDDDDLLHHSDLFTTALGFRLLRQHRHHISCDVFNKFVDKDGMFEDGDVEGMLSLYEAAHVRFRDEKILQEATDFTRRYLSSREAELESHLRDRVKRALERPLHRDIPIVYARIFISIYEKDPSRNELLLKLAKLNFDFLQKLYRKELSQLSRWWNQFDLKSKLPYARDRLVEAYMWCVGYHYEPHYSYVRIGLAKGIQIIGIMDDTYDNYATLNEAQLFTEILDKWNMDEAKRLPEYMRTVYRFIMSTCQDYERDALNLGKAFATPYFIETVQQLGRAYNQELKFVMERNLPPFEDYVKNSEITSCIYIMFAAIMPGFKSLTQETIDWMKSEPKIAISTGMIGRYWDDIGSHDRESKGGQVFTAIDCYMKQHGVTKQVTLSKFGQLVEEAWMDVNKEWVETTFVSAEISLQFLNYARMCDASYNNSNGDAYTDPKMAKSNVLALFIDPILI</sequence>
<comment type="cofactor">
    <cofactor evidence="1">
        <name>Mg(2+)</name>
        <dbReference type="ChEBI" id="CHEBI:18420"/>
    </cofactor>
</comment>
<comment type="pathway">
    <text evidence="2">Secondary metabolite biosynthesis; terpenoid biosynthesis.</text>
</comment>
<dbReference type="FunFam" id="1.10.600.10:FF:000007">
    <property type="entry name" value="Isoprene synthase, chloroplastic"/>
    <property type="match status" value="1"/>
</dbReference>
<dbReference type="SFLD" id="SFLDS00005">
    <property type="entry name" value="Isoprenoid_Synthase_Type_I"/>
    <property type="match status" value="1"/>
</dbReference>
<dbReference type="AlphaFoldDB" id="A0ABD1GFS7"/>
<dbReference type="FunFam" id="1.50.10.130:FF:000001">
    <property type="entry name" value="Isoprene synthase, chloroplastic"/>
    <property type="match status" value="1"/>
</dbReference>
<feature type="domain" description="Terpene synthase N-terminal" evidence="8">
    <location>
        <begin position="28"/>
        <end position="198"/>
    </location>
</feature>
<comment type="similarity">
    <text evidence="3">Belongs to the terpene synthase family.</text>
</comment>
<evidence type="ECO:0000256" key="3">
    <source>
        <dbReference type="ARBA" id="ARBA00006333"/>
    </source>
</evidence>
<dbReference type="GO" id="GO:0016829">
    <property type="term" value="F:lyase activity"/>
    <property type="evidence" value="ECO:0007669"/>
    <property type="project" value="UniProtKB-KW"/>
</dbReference>
<dbReference type="EMBL" id="JBEAFC010000008">
    <property type="protein sequence ID" value="KAL1542974.1"/>
    <property type="molecule type" value="Genomic_DNA"/>
</dbReference>
<dbReference type="Pfam" id="PF01397">
    <property type="entry name" value="Terpene_synth"/>
    <property type="match status" value="1"/>
</dbReference>
<dbReference type="SFLD" id="SFLDG01019">
    <property type="entry name" value="Terpene_Cyclase_Like_1_C_Termi"/>
    <property type="match status" value="1"/>
</dbReference>
<dbReference type="InterPro" id="IPR005630">
    <property type="entry name" value="Terpene_synthase_metal-bd"/>
</dbReference>
<name>A0ABD1GFS7_SALDI</name>
<dbReference type="CDD" id="cd00684">
    <property type="entry name" value="Terpene_cyclase_plant_C1"/>
    <property type="match status" value="1"/>
</dbReference>
<dbReference type="InterPro" id="IPR008949">
    <property type="entry name" value="Isoprenoid_synthase_dom_sf"/>
</dbReference>
<evidence type="ECO:0000256" key="4">
    <source>
        <dbReference type="ARBA" id="ARBA00022723"/>
    </source>
</evidence>
<dbReference type="PANTHER" id="PTHR31225:SF253">
    <property type="entry name" value="SESQUITERPENE SYNTHASE 31"/>
    <property type="match status" value="1"/>
</dbReference>
<dbReference type="PANTHER" id="PTHR31225">
    <property type="entry name" value="OS04G0344100 PROTEIN-RELATED"/>
    <property type="match status" value="1"/>
</dbReference>
<dbReference type="Pfam" id="PF03936">
    <property type="entry name" value="Terpene_synth_C"/>
    <property type="match status" value="1"/>
</dbReference>
<dbReference type="InterPro" id="IPR034741">
    <property type="entry name" value="Terpene_cyclase-like_1_C"/>
</dbReference>
<keyword evidence="7" id="KW-0175">Coiled coil</keyword>
<keyword evidence="6" id="KW-0456">Lyase</keyword>
<dbReference type="InterPro" id="IPR001906">
    <property type="entry name" value="Terpene_synth_N"/>
</dbReference>
<keyword evidence="11" id="KW-1185">Reference proteome</keyword>
<reference evidence="10 11" key="1">
    <citation type="submission" date="2024-06" db="EMBL/GenBank/DDBJ databases">
        <title>A chromosome level genome sequence of Diviner's sage (Salvia divinorum).</title>
        <authorList>
            <person name="Ford S.A."/>
            <person name="Ro D.-K."/>
            <person name="Ness R.W."/>
            <person name="Phillips M.A."/>
        </authorList>
    </citation>
    <scope>NUCLEOTIDE SEQUENCE [LARGE SCALE GENOMIC DNA]</scope>
    <source>
        <strain evidence="10">SAF-2024a</strain>
        <tissue evidence="10">Leaf</tissue>
    </source>
</reference>
<dbReference type="InterPro" id="IPR008930">
    <property type="entry name" value="Terpenoid_cyclase/PrenylTrfase"/>
</dbReference>
<evidence type="ECO:0000313" key="10">
    <source>
        <dbReference type="EMBL" id="KAL1542974.1"/>
    </source>
</evidence>
<keyword evidence="4" id="KW-0479">Metal-binding</keyword>
<comment type="caution">
    <text evidence="10">The sequence shown here is derived from an EMBL/GenBank/DDBJ whole genome shotgun (WGS) entry which is preliminary data.</text>
</comment>
<keyword evidence="5" id="KW-0460">Magnesium</keyword>
<feature type="coiled-coil region" evidence="7">
    <location>
        <begin position="37"/>
        <end position="64"/>
    </location>
</feature>
<dbReference type="InterPro" id="IPR044814">
    <property type="entry name" value="Terpene_cyclase_plant_C1"/>
</dbReference>
<accession>A0ABD1GFS7</accession>
<dbReference type="InterPro" id="IPR036965">
    <property type="entry name" value="Terpene_synth_N_sf"/>
</dbReference>
<dbReference type="InterPro" id="IPR050148">
    <property type="entry name" value="Terpene_synthase-like"/>
</dbReference>
<dbReference type="Gene3D" id="1.50.10.130">
    <property type="entry name" value="Terpene synthase, N-terminal domain"/>
    <property type="match status" value="1"/>
</dbReference>
<protein>
    <submittedName>
        <fullName evidence="10">Cis-muuroladiene synthase-like</fullName>
    </submittedName>
</protein>
<dbReference type="Proteomes" id="UP001567538">
    <property type="component" value="Unassembled WGS sequence"/>
</dbReference>
<dbReference type="SUPFAM" id="SSF48576">
    <property type="entry name" value="Terpenoid synthases"/>
    <property type="match status" value="1"/>
</dbReference>
<dbReference type="Gene3D" id="1.10.600.10">
    <property type="entry name" value="Farnesyl Diphosphate Synthase"/>
    <property type="match status" value="1"/>
</dbReference>
<dbReference type="GO" id="GO:0016114">
    <property type="term" value="P:terpenoid biosynthetic process"/>
    <property type="evidence" value="ECO:0007669"/>
    <property type="project" value="UniProtKB-ARBA"/>
</dbReference>
<evidence type="ECO:0000256" key="5">
    <source>
        <dbReference type="ARBA" id="ARBA00022842"/>
    </source>
</evidence>